<dbReference type="Pfam" id="PF00440">
    <property type="entry name" value="TetR_N"/>
    <property type="match status" value="1"/>
</dbReference>
<evidence type="ECO:0000313" key="5">
    <source>
        <dbReference type="Proteomes" id="UP000006443"/>
    </source>
</evidence>
<keyword evidence="5" id="KW-1185">Reference proteome</keyword>
<evidence type="ECO:0000259" key="3">
    <source>
        <dbReference type="PROSITE" id="PS50977"/>
    </source>
</evidence>
<dbReference type="InterPro" id="IPR050624">
    <property type="entry name" value="HTH-type_Tx_Regulator"/>
</dbReference>
<dbReference type="STRING" id="555088.DealDRAFT_2734"/>
<accession>C0GJT1</accession>
<dbReference type="Gene3D" id="1.10.357.10">
    <property type="entry name" value="Tetracycline Repressor, domain 2"/>
    <property type="match status" value="1"/>
</dbReference>
<dbReference type="PRINTS" id="PR00455">
    <property type="entry name" value="HTHTETR"/>
</dbReference>
<dbReference type="SUPFAM" id="SSF46689">
    <property type="entry name" value="Homeodomain-like"/>
    <property type="match status" value="1"/>
</dbReference>
<feature type="domain" description="HTH tetR-type" evidence="3">
    <location>
        <begin position="1"/>
        <end position="61"/>
    </location>
</feature>
<name>C0GJT1_DETAL</name>
<dbReference type="InterPro" id="IPR009057">
    <property type="entry name" value="Homeodomain-like_sf"/>
</dbReference>
<evidence type="ECO:0000313" key="4">
    <source>
        <dbReference type="EMBL" id="EEG76389.1"/>
    </source>
</evidence>
<keyword evidence="1 2" id="KW-0238">DNA-binding</keyword>
<dbReference type="EMBL" id="ACJM01000018">
    <property type="protein sequence ID" value="EEG76389.1"/>
    <property type="molecule type" value="Genomic_DNA"/>
</dbReference>
<feature type="DNA-binding region" description="H-T-H motif" evidence="2">
    <location>
        <begin position="24"/>
        <end position="43"/>
    </location>
</feature>
<dbReference type="PROSITE" id="PS50977">
    <property type="entry name" value="HTH_TETR_2"/>
    <property type="match status" value="1"/>
</dbReference>
<reference evidence="4 5" key="1">
    <citation type="submission" date="2009-02" db="EMBL/GenBank/DDBJ databases">
        <title>Sequencing of the draft genome and assembly of Dethiobacter alkaliphilus AHT 1.</title>
        <authorList>
            <consortium name="US DOE Joint Genome Institute (JGI-PGF)"/>
            <person name="Lucas S."/>
            <person name="Copeland A."/>
            <person name="Lapidus A."/>
            <person name="Glavina del Rio T."/>
            <person name="Dalin E."/>
            <person name="Tice H."/>
            <person name="Bruce D."/>
            <person name="Goodwin L."/>
            <person name="Pitluck S."/>
            <person name="Larimer F."/>
            <person name="Land M.L."/>
            <person name="Hauser L."/>
            <person name="Muyzer G."/>
        </authorList>
    </citation>
    <scope>NUCLEOTIDE SEQUENCE [LARGE SCALE GENOMIC DNA]</scope>
    <source>
        <strain evidence="4 5">AHT 1</strain>
    </source>
</reference>
<evidence type="ECO:0000256" key="1">
    <source>
        <dbReference type="ARBA" id="ARBA00023125"/>
    </source>
</evidence>
<dbReference type="InterPro" id="IPR001647">
    <property type="entry name" value="HTH_TetR"/>
</dbReference>
<dbReference type="AlphaFoldDB" id="C0GJT1"/>
<protein>
    <submittedName>
        <fullName evidence="4">Transcriptional regulator, TetR family</fullName>
    </submittedName>
</protein>
<dbReference type="Proteomes" id="UP000006443">
    <property type="component" value="Unassembled WGS sequence"/>
</dbReference>
<dbReference type="Gene3D" id="1.10.10.60">
    <property type="entry name" value="Homeodomain-like"/>
    <property type="match status" value="1"/>
</dbReference>
<dbReference type="eggNOG" id="COG1309">
    <property type="taxonomic scope" value="Bacteria"/>
</dbReference>
<gene>
    <name evidence="4" type="ORF">DealDRAFT_2734</name>
</gene>
<dbReference type="PANTHER" id="PTHR43479:SF11">
    <property type="entry name" value="ACREF_ENVCD OPERON REPRESSOR-RELATED"/>
    <property type="match status" value="1"/>
</dbReference>
<dbReference type="RefSeq" id="WP_008518427.1">
    <property type="nucleotide sequence ID" value="NZ_ACJM01000018.1"/>
</dbReference>
<proteinExistence type="predicted"/>
<evidence type="ECO:0000256" key="2">
    <source>
        <dbReference type="PROSITE-ProRule" id="PRU00335"/>
    </source>
</evidence>
<comment type="caution">
    <text evidence="4">The sequence shown here is derived from an EMBL/GenBank/DDBJ whole genome shotgun (WGS) entry which is preliminary data.</text>
</comment>
<dbReference type="PANTHER" id="PTHR43479">
    <property type="entry name" value="ACREF/ENVCD OPERON REPRESSOR-RELATED"/>
    <property type="match status" value="1"/>
</dbReference>
<dbReference type="InterPro" id="IPR036271">
    <property type="entry name" value="Tet_transcr_reg_TetR-rel_C_sf"/>
</dbReference>
<dbReference type="SUPFAM" id="SSF48498">
    <property type="entry name" value="Tetracyclin repressor-like, C-terminal domain"/>
    <property type="match status" value="1"/>
</dbReference>
<dbReference type="GO" id="GO:0003677">
    <property type="term" value="F:DNA binding"/>
    <property type="evidence" value="ECO:0007669"/>
    <property type="project" value="UniProtKB-UniRule"/>
</dbReference>
<sequence>MDKKQLIIKHAADIIAEKGYHGATPKVIAGRAGIAVGTIYLYFKSKEEILDYIFVEEFKKREKFLLGLNTKEYSFYEKLELFLDFHFDELESDESTGTVLIQESTNPQQQSLEGVQKFLTELPEIFADMLQQAQKNNEIRALDSQFAARIIFHSIRGAVMELKKEAVQKGHEDIKHELKTFFWNAIKKTEGVLPNENHQDE</sequence>
<organism evidence="4 5">
    <name type="scientific">Dethiobacter alkaliphilus AHT 1</name>
    <dbReference type="NCBI Taxonomy" id="555088"/>
    <lineage>
        <taxon>Bacteria</taxon>
        <taxon>Bacillati</taxon>
        <taxon>Bacillota</taxon>
        <taxon>Dethiobacteria</taxon>
        <taxon>Dethiobacterales</taxon>
        <taxon>Dethiobacteraceae</taxon>
        <taxon>Dethiobacter</taxon>
    </lineage>
</organism>